<feature type="compositionally biased region" description="Low complexity" evidence="1">
    <location>
        <begin position="557"/>
        <end position="568"/>
    </location>
</feature>
<feature type="region of interest" description="Disordered" evidence="1">
    <location>
        <begin position="442"/>
        <end position="487"/>
    </location>
</feature>
<evidence type="ECO:0000256" key="1">
    <source>
        <dbReference type="SAM" id="MobiDB-lite"/>
    </source>
</evidence>
<feature type="region of interest" description="Disordered" evidence="1">
    <location>
        <begin position="326"/>
        <end position="345"/>
    </location>
</feature>
<name>A0A194V0V0_CYTMA</name>
<feature type="compositionally biased region" description="Basic residues" evidence="1">
    <location>
        <begin position="727"/>
        <end position="736"/>
    </location>
</feature>
<keyword evidence="3" id="KW-1185">Reference proteome</keyword>
<feature type="compositionally biased region" description="Basic and acidic residues" evidence="1">
    <location>
        <begin position="640"/>
        <end position="650"/>
    </location>
</feature>
<accession>A0A194V0V0</accession>
<proteinExistence type="predicted"/>
<feature type="region of interest" description="Disordered" evidence="1">
    <location>
        <begin position="956"/>
        <end position="1009"/>
    </location>
</feature>
<organism evidence="2 3">
    <name type="scientific">Cytospora mali</name>
    <name type="common">Apple Valsa canker fungus</name>
    <name type="synonym">Valsa mali</name>
    <dbReference type="NCBI Taxonomy" id="578113"/>
    <lineage>
        <taxon>Eukaryota</taxon>
        <taxon>Fungi</taxon>
        <taxon>Dikarya</taxon>
        <taxon>Ascomycota</taxon>
        <taxon>Pezizomycotina</taxon>
        <taxon>Sordariomycetes</taxon>
        <taxon>Sordariomycetidae</taxon>
        <taxon>Diaporthales</taxon>
        <taxon>Cytosporaceae</taxon>
        <taxon>Cytospora</taxon>
    </lineage>
</organism>
<feature type="compositionally biased region" description="Basic and acidic residues" evidence="1">
    <location>
        <begin position="971"/>
        <end position="988"/>
    </location>
</feature>
<feature type="compositionally biased region" description="Polar residues" evidence="1">
    <location>
        <begin position="144"/>
        <end position="155"/>
    </location>
</feature>
<feature type="compositionally biased region" description="Basic residues" evidence="1">
    <location>
        <begin position="766"/>
        <end position="775"/>
    </location>
</feature>
<feature type="region of interest" description="Disordered" evidence="1">
    <location>
        <begin position="535"/>
        <end position="800"/>
    </location>
</feature>
<feature type="compositionally biased region" description="Basic and acidic residues" evidence="1">
    <location>
        <begin position="574"/>
        <end position="585"/>
    </location>
</feature>
<feature type="compositionally biased region" description="Polar residues" evidence="1">
    <location>
        <begin position="456"/>
        <end position="486"/>
    </location>
</feature>
<protein>
    <submittedName>
        <fullName evidence="2">Uncharacterized protein</fullName>
    </submittedName>
</protein>
<dbReference type="Proteomes" id="UP000078576">
    <property type="component" value="Unassembled WGS sequence"/>
</dbReference>
<reference evidence="3" key="1">
    <citation type="submission" date="2014-12" db="EMBL/GenBank/DDBJ databases">
        <title>Genome Sequence of Valsa Canker Pathogens Uncovers a Specific Adaption of Colonization on Woody Bark.</title>
        <authorList>
            <person name="Yin Z."/>
            <person name="Liu H."/>
            <person name="Gao X."/>
            <person name="Li Z."/>
            <person name="Song N."/>
            <person name="Ke X."/>
            <person name="Dai Q."/>
            <person name="Wu Y."/>
            <person name="Sun Y."/>
            <person name="Xu J.-R."/>
            <person name="Kang Z.K."/>
            <person name="Wang L."/>
            <person name="Huang L."/>
        </authorList>
    </citation>
    <scope>NUCLEOTIDE SEQUENCE [LARGE SCALE GENOMIC DNA]</scope>
    <source>
        <strain evidence="3">SXYL134</strain>
    </source>
</reference>
<feature type="compositionally biased region" description="Pro residues" evidence="1">
    <location>
        <begin position="168"/>
        <end position="180"/>
    </location>
</feature>
<sequence>MFQATRKHFEAFARAEFQKYVAIEKRDFAAIEFLLRKGRRQLERSPHRRPNVKLARTAFAESCASQPPQPKNPSTKAAQDVFKKPLSPPVSRLRRAQQALIGRRRRVSNRNSRVRVSFAHSSSSTGLHPSGTRSSGYGRKHFSNCGSSIDPSQWIGSLETPRRRDADPYPPMGRPAPPPKDTVRRRSQPQSTAVRFGRPDEEGIDSRYSLMQVPEDPGYYVPTPKRKPEYAHVGSLDGSSNNIEYTKFPRANAKRHGSYVARAPPSSKRVSTRPVKPIRDLHQHGSNISSKATRDKRRAVLDPLFEKSLVRSLSQQNRLSCLKTPPKWNACSGPASPPPRAPSQQRSLNRFIKELERYCMAVNANGKAPLPLCTPTVSESPTTLDTVTELLPYHRQFKAAGLAVTSQEQMPRIPESIHQQSPARETGNGRQPPVARVQIDGSTVTPSEQDLVPEDATSQAVARNETTISSEPRASTKQVKTVNKSSLPWIRNKDAAVAHKTHSGRKISGGHLHPSQAMAAQPVLTPSDKLGIIDAYFSSSSPDKPHDKQPETRKKSLSTPSKSSSKENSLVDKPLPKEPPIEHRPSLSKQPPIESRPVPPRSGRRHMENTSQWPTTRVLIHDSSPPPPGRHAEDDAEEVIEVKKSPELPSKDLSSSQSSSPPTAEVVEATSQHSTTPPAEMTRFMDAEDNLLTPTNDNSEQQALPTTEDSRHHRGQSICKQWSKVTVLRRRSKARHVPMPTTIQEEPETSPEKEKHANSLSQQKGKGTHSKKIRKQTQLENTKPDPSIDISEQTPGSVPQLPYTWKYAVESSSSFEKALDAVIQKLDDMEERRQHERHLDFEATRKTITEKEPPKDASAKESSSKSFSGPHSKPPPEHHVPIKPSAPKLEVVPEAGESVDYLDKDINDRDILLGLKMAISAACDPDLDAWIRDKTGLRLRRFLADLKAFDAVSKDGKPIAPAPQPLHRQIRRNENEARRLKAERERRRQSMKKTLLPCLSTDSSPAESG</sequence>
<dbReference type="EMBL" id="KN714701">
    <property type="protein sequence ID" value="KUI57544.1"/>
    <property type="molecule type" value="Genomic_DNA"/>
</dbReference>
<gene>
    <name evidence="2" type="ORF">VP1G_04870</name>
</gene>
<dbReference type="STRING" id="694573.A0A194V0V0"/>
<feature type="compositionally biased region" description="Polar residues" evidence="1">
    <location>
        <begin position="119"/>
        <end position="135"/>
    </location>
</feature>
<dbReference type="OrthoDB" id="273010at2759"/>
<evidence type="ECO:0000313" key="2">
    <source>
        <dbReference type="EMBL" id="KUI57544.1"/>
    </source>
</evidence>
<feature type="compositionally biased region" description="Basic and acidic residues" evidence="1">
    <location>
        <begin position="543"/>
        <end position="554"/>
    </location>
</feature>
<feature type="compositionally biased region" description="Low complexity" evidence="1">
    <location>
        <begin position="651"/>
        <end position="662"/>
    </location>
</feature>
<dbReference type="AlphaFoldDB" id="A0A194V0V0"/>
<feature type="compositionally biased region" description="Basic and acidic residues" evidence="1">
    <location>
        <begin position="833"/>
        <end position="863"/>
    </location>
</feature>
<feature type="compositionally biased region" description="Polar residues" evidence="1">
    <location>
        <begin position="692"/>
        <end position="707"/>
    </location>
</feature>
<feature type="region of interest" description="Disordered" evidence="1">
    <location>
        <begin position="415"/>
        <end position="434"/>
    </location>
</feature>
<feature type="compositionally biased region" description="Polar residues" evidence="1">
    <location>
        <begin position="1000"/>
        <end position="1009"/>
    </location>
</feature>
<feature type="region of interest" description="Disordered" evidence="1">
    <location>
        <begin position="833"/>
        <end position="889"/>
    </location>
</feature>
<feature type="region of interest" description="Disordered" evidence="1">
    <location>
        <begin position="61"/>
        <end position="204"/>
    </location>
</feature>
<feature type="region of interest" description="Disordered" evidence="1">
    <location>
        <begin position="254"/>
        <end position="273"/>
    </location>
</feature>
<evidence type="ECO:0000313" key="3">
    <source>
        <dbReference type="Proteomes" id="UP000078576"/>
    </source>
</evidence>